<dbReference type="EMBL" id="LT670817">
    <property type="protein sequence ID" value="SHG45299.1"/>
    <property type="molecule type" value="Genomic_DNA"/>
</dbReference>
<dbReference type="InterPro" id="IPR036188">
    <property type="entry name" value="FAD/NAD-bd_sf"/>
</dbReference>
<dbReference type="PANTHER" id="PTHR43400:SF7">
    <property type="entry name" value="FAD-DEPENDENT OXIDOREDUCTASE 2 FAD BINDING DOMAIN-CONTAINING PROTEIN"/>
    <property type="match status" value="1"/>
</dbReference>
<feature type="domain" description="FAD-dependent oxidoreductase 2 FAD-binding" evidence="5">
    <location>
        <begin position="9"/>
        <end position="473"/>
    </location>
</feature>
<evidence type="ECO:0000256" key="2">
    <source>
        <dbReference type="ARBA" id="ARBA00022630"/>
    </source>
</evidence>
<protein>
    <submittedName>
        <fullName evidence="6">Tricarballylate dehydrogenase</fullName>
    </submittedName>
</protein>
<dbReference type="Proteomes" id="UP000189796">
    <property type="component" value="Chromosome I"/>
</dbReference>
<evidence type="ECO:0000256" key="1">
    <source>
        <dbReference type="ARBA" id="ARBA00001974"/>
    </source>
</evidence>
<dbReference type="GO" id="GO:0016491">
    <property type="term" value="F:oxidoreductase activity"/>
    <property type="evidence" value="ECO:0007669"/>
    <property type="project" value="UniProtKB-KW"/>
</dbReference>
<evidence type="ECO:0000313" key="6">
    <source>
        <dbReference type="EMBL" id="SHG45299.1"/>
    </source>
</evidence>
<keyword evidence="3" id="KW-0274">FAD</keyword>
<evidence type="ECO:0000256" key="3">
    <source>
        <dbReference type="ARBA" id="ARBA00022827"/>
    </source>
</evidence>
<keyword evidence="4" id="KW-0560">Oxidoreductase</keyword>
<dbReference type="RefSeq" id="WP_079600763.1">
    <property type="nucleotide sequence ID" value="NZ_LT670817.1"/>
</dbReference>
<evidence type="ECO:0000259" key="5">
    <source>
        <dbReference type="Pfam" id="PF00890"/>
    </source>
</evidence>
<dbReference type="InterPro" id="IPR003953">
    <property type="entry name" value="FAD-dep_OxRdtase_2_FAD-bd"/>
</dbReference>
<dbReference type="Gene3D" id="3.90.700.10">
    <property type="entry name" value="Succinate dehydrogenase/fumarate reductase flavoprotein, catalytic domain"/>
    <property type="match status" value="1"/>
</dbReference>
<name>A0A1M5JYH3_9BRAD</name>
<sequence>MTTRDPDIDVIVVGAGNAAACAAISARNNGASVMMLEAAPRDARGGNSTYTAGAMRYVFNGVDDVLSVVPDVNPDTLANTDFGTYTEDQFFDDMFRVTQFRTDPDLCELLVKRSLPTLQWMRQQGVRFQTSHGRQAYKIDGRFQFWGGLSVEVWGGGPGLVDMLLDSAEKKGIHILYETAAVSLIRDNNEVIGVRVRHNGGERDLHCKAVILACGGFESNAEMRARYLGPNWDLAKVRGTRFNTGAGIQMALAVGAMPCGHWSGAHAVGWDQNSPAFGDLAVGDAFQKHSYPFGIMINARGERFLDEGADFRNYTYAKYGREILAQPGQFAWQVFDAKVAHLLRDEYRIRQITKVSDDTIEGLANKLEGVDRDKFLKTVAAFNAAVRTNVPFNPNAKDGRAADTSPRKSHWANTIDTGPFEAYAVTCGVTFTFGGLKISQDGQVQDTAGRPIPGLFAAGELVGGLFYHNYPGGTGLTSGAVFGKIAGEGAAAAIAETKSRSAA</sequence>
<dbReference type="OrthoDB" id="3178130at2"/>
<dbReference type="PANTHER" id="PTHR43400">
    <property type="entry name" value="FUMARATE REDUCTASE"/>
    <property type="match status" value="1"/>
</dbReference>
<dbReference type="Gene3D" id="3.50.50.60">
    <property type="entry name" value="FAD/NAD(P)-binding domain"/>
    <property type="match status" value="1"/>
</dbReference>
<dbReference type="NCBIfam" id="NF006130">
    <property type="entry name" value="PRK08274.1"/>
    <property type="match status" value="1"/>
</dbReference>
<proteinExistence type="predicted"/>
<dbReference type="AlphaFoldDB" id="A0A1M5JYH3"/>
<dbReference type="SUPFAM" id="SSF51905">
    <property type="entry name" value="FAD/NAD(P)-binding domain"/>
    <property type="match status" value="1"/>
</dbReference>
<keyword evidence="2" id="KW-0285">Flavoprotein</keyword>
<dbReference type="InterPro" id="IPR050315">
    <property type="entry name" value="FAD-oxidoreductase_2"/>
</dbReference>
<reference evidence="6 7" key="1">
    <citation type="submission" date="2016-11" db="EMBL/GenBank/DDBJ databases">
        <authorList>
            <person name="Jaros S."/>
            <person name="Januszkiewicz K."/>
            <person name="Wedrychowicz H."/>
        </authorList>
    </citation>
    <scope>NUCLEOTIDE SEQUENCE [LARGE SCALE GENOMIC DNA]</scope>
    <source>
        <strain evidence="6 7">GAS138</strain>
    </source>
</reference>
<dbReference type="InterPro" id="IPR027477">
    <property type="entry name" value="Succ_DH/fumarate_Rdtase_cat_sf"/>
</dbReference>
<gene>
    <name evidence="6" type="ORF">SAMN05443248_1609</name>
</gene>
<comment type="cofactor">
    <cofactor evidence="1">
        <name>FAD</name>
        <dbReference type="ChEBI" id="CHEBI:57692"/>
    </cofactor>
</comment>
<evidence type="ECO:0000313" key="7">
    <source>
        <dbReference type="Proteomes" id="UP000189796"/>
    </source>
</evidence>
<dbReference type="SUPFAM" id="SSF56425">
    <property type="entry name" value="Succinate dehydrogenase/fumarate reductase flavoprotein, catalytic domain"/>
    <property type="match status" value="1"/>
</dbReference>
<accession>A0A1M5JYH3</accession>
<organism evidence="6 7">
    <name type="scientific">Bradyrhizobium erythrophlei</name>
    <dbReference type="NCBI Taxonomy" id="1437360"/>
    <lineage>
        <taxon>Bacteria</taxon>
        <taxon>Pseudomonadati</taxon>
        <taxon>Pseudomonadota</taxon>
        <taxon>Alphaproteobacteria</taxon>
        <taxon>Hyphomicrobiales</taxon>
        <taxon>Nitrobacteraceae</taxon>
        <taxon>Bradyrhizobium</taxon>
    </lineage>
</organism>
<evidence type="ECO:0000256" key="4">
    <source>
        <dbReference type="ARBA" id="ARBA00023002"/>
    </source>
</evidence>
<dbReference type="Pfam" id="PF00890">
    <property type="entry name" value="FAD_binding_2"/>
    <property type="match status" value="1"/>
</dbReference>